<dbReference type="Pfam" id="PF00596">
    <property type="entry name" value="Aldolase_II"/>
    <property type="match status" value="1"/>
</dbReference>
<dbReference type="SMART" id="SM01007">
    <property type="entry name" value="Aldolase_II"/>
    <property type="match status" value="1"/>
</dbReference>
<dbReference type="Gene3D" id="3.40.225.10">
    <property type="entry name" value="Class II aldolase/adducin N-terminal domain"/>
    <property type="match status" value="1"/>
</dbReference>
<sequence length="241" mass="24857">MTADSLADLRAQVADGCRVLAGRGLAPGILGHISLRVDSSRLLVRCRGPRERGLAHSTAEDIRLVDLDGDPGAPGELDHGYTVPFELPLHTAILRRSPDVSCVVHAHPRDVVVADLAGLPILPIVGAFDIPGAALAAGGVPVFPRSALVHTERLGEAVADALGDRPVVVMRGHGLSSTGTSVAEAVLRALSVDTLASLSLAIVSAGGTLQPIAPEDLAELPDLGSALNLSTAWRHELARLG</sequence>
<dbReference type="RefSeq" id="WP_379587908.1">
    <property type="nucleotide sequence ID" value="NZ_JBHSQW010000044.1"/>
</dbReference>
<protein>
    <submittedName>
        <fullName evidence="4">Class II aldolase/adducin family protein</fullName>
    </submittedName>
</protein>
<dbReference type="Proteomes" id="UP001596302">
    <property type="component" value="Unassembled WGS sequence"/>
</dbReference>
<keyword evidence="1" id="KW-0479">Metal-binding</keyword>
<dbReference type="SUPFAM" id="SSF53639">
    <property type="entry name" value="AraD/HMP-PK domain-like"/>
    <property type="match status" value="1"/>
</dbReference>
<dbReference type="PANTHER" id="PTHR22789:SF0">
    <property type="entry name" value="3-OXO-TETRONATE 4-PHOSPHATE DECARBOXYLASE-RELATED"/>
    <property type="match status" value="1"/>
</dbReference>
<keyword evidence="5" id="KW-1185">Reference proteome</keyword>
<dbReference type="InterPro" id="IPR036409">
    <property type="entry name" value="Aldolase_II/adducin_N_sf"/>
</dbReference>
<name>A0ABW1J996_9PSEU</name>
<dbReference type="InterPro" id="IPR050197">
    <property type="entry name" value="Aldolase_class_II_sugar_metab"/>
</dbReference>
<evidence type="ECO:0000313" key="4">
    <source>
        <dbReference type="EMBL" id="MFC5997012.1"/>
    </source>
</evidence>
<evidence type="ECO:0000313" key="5">
    <source>
        <dbReference type="Proteomes" id="UP001596302"/>
    </source>
</evidence>
<dbReference type="EMBL" id="JBHSQW010000044">
    <property type="protein sequence ID" value="MFC5997012.1"/>
    <property type="molecule type" value="Genomic_DNA"/>
</dbReference>
<keyword evidence="2" id="KW-0456">Lyase</keyword>
<evidence type="ECO:0000256" key="2">
    <source>
        <dbReference type="ARBA" id="ARBA00023239"/>
    </source>
</evidence>
<evidence type="ECO:0000256" key="1">
    <source>
        <dbReference type="ARBA" id="ARBA00022723"/>
    </source>
</evidence>
<comment type="caution">
    <text evidence="4">The sequence shown here is derived from an EMBL/GenBank/DDBJ whole genome shotgun (WGS) entry which is preliminary data.</text>
</comment>
<dbReference type="InterPro" id="IPR001303">
    <property type="entry name" value="Aldolase_II/adducin_N"/>
</dbReference>
<proteinExistence type="predicted"/>
<evidence type="ECO:0000259" key="3">
    <source>
        <dbReference type="SMART" id="SM01007"/>
    </source>
</evidence>
<feature type="domain" description="Class II aldolase/adducin N-terminal" evidence="3">
    <location>
        <begin position="11"/>
        <end position="200"/>
    </location>
</feature>
<dbReference type="PANTHER" id="PTHR22789">
    <property type="entry name" value="FUCULOSE PHOSPHATE ALDOLASE"/>
    <property type="match status" value="1"/>
</dbReference>
<gene>
    <name evidence="4" type="ORF">ACFQE5_22635</name>
</gene>
<organism evidence="4 5">
    <name type="scientific">Pseudonocardia hispaniensis</name>
    <dbReference type="NCBI Taxonomy" id="904933"/>
    <lineage>
        <taxon>Bacteria</taxon>
        <taxon>Bacillati</taxon>
        <taxon>Actinomycetota</taxon>
        <taxon>Actinomycetes</taxon>
        <taxon>Pseudonocardiales</taxon>
        <taxon>Pseudonocardiaceae</taxon>
        <taxon>Pseudonocardia</taxon>
    </lineage>
</organism>
<reference evidence="5" key="1">
    <citation type="journal article" date="2019" name="Int. J. Syst. Evol. Microbiol.">
        <title>The Global Catalogue of Microorganisms (GCM) 10K type strain sequencing project: providing services to taxonomists for standard genome sequencing and annotation.</title>
        <authorList>
            <consortium name="The Broad Institute Genomics Platform"/>
            <consortium name="The Broad Institute Genome Sequencing Center for Infectious Disease"/>
            <person name="Wu L."/>
            <person name="Ma J."/>
        </authorList>
    </citation>
    <scope>NUCLEOTIDE SEQUENCE [LARGE SCALE GENOMIC DNA]</scope>
    <source>
        <strain evidence="5">CCM 8391</strain>
    </source>
</reference>
<accession>A0ABW1J996</accession>